<keyword evidence="7" id="KW-0057">Aromatic amino acid biosynthesis</keyword>
<reference evidence="10 11" key="1">
    <citation type="submission" date="2017-02" db="EMBL/GenBank/DDBJ databases">
        <authorList>
            <person name="Peterson S.W."/>
        </authorList>
    </citation>
    <scope>NUCLEOTIDE SEQUENCE [LARGE SCALE GENOMIC DNA]</scope>
    <source>
        <strain evidence="10 11">DSM 18034</strain>
    </source>
</reference>
<dbReference type="PANTHER" id="PTHR22854:SF2">
    <property type="entry name" value="INDOLE-3-GLYCEROL-PHOSPHATE SYNTHASE"/>
    <property type="match status" value="1"/>
</dbReference>
<dbReference type="GO" id="GO:0004640">
    <property type="term" value="F:phosphoribosylanthranilate isomerase activity"/>
    <property type="evidence" value="ECO:0007669"/>
    <property type="project" value="TreeGrafter"/>
</dbReference>
<comment type="catalytic activity">
    <reaction evidence="1">
        <text>1-(2-carboxyphenylamino)-1-deoxy-D-ribulose 5-phosphate + H(+) = (1S,2R)-1-C-(indol-3-yl)glycerol 3-phosphate + CO2 + H2O</text>
        <dbReference type="Rhea" id="RHEA:23476"/>
        <dbReference type="ChEBI" id="CHEBI:15377"/>
        <dbReference type="ChEBI" id="CHEBI:15378"/>
        <dbReference type="ChEBI" id="CHEBI:16526"/>
        <dbReference type="ChEBI" id="CHEBI:58613"/>
        <dbReference type="ChEBI" id="CHEBI:58866"/>
        <dbReference type="EC" id="4.1.1.48"/>
    </reaction>
</comment>
<dbReference type="CDD" id="cd00331">
    <property type="entry name" value="IGPS"/>
    <property type="match status" value="1"/>
</dbReference>
<keyword evidence="4" id="KW-0028">Amino-acid biosynthesis</keyword>
<evidence type="ECO:0000256" key="8">
    <source>
        <dbReference type="ARBA" id="ARBA00023239"/>
    </source>
</evidence>
<sequence>MLDKFVRAKQPEIELLETLQKEGCFPAPLSGPRRSFLDSLRQQGAGAVIAEYKRASPSRGDIAPHLRADDVACAYAEAGAGAVSILTEQQYFRGSMSFLQKAERCGLPMLRKDFIFHELQVRQTAASPASAVLLIARMLRVEQLAHLAALCEEYGLTPVTEVFDAEDLSRARRAGAHVIQVNNRDLATLTTSLDNSRELSQSKQDGEFWISASGIFHGSEIDEMADCGFDAVLVGTSLMEGGDPGAALRTLLAGRRA</sequence>
<dbReference type="PANTHER" id="PTHR22854">
    <property type="entry name" value="TRYPTOPHAN BIOSYNTHESIS PROTEIN"/>
    <property type="match status" value="1"/>
</dbReference>
<gene>
    <name evidence="10" type="ORF">SAMN02745702_02668</name>
</gene>
<dbReference type="GO" id="GO:0000162">
    <property type="term" value="P:L-tryptophan biosynthetic process"/>
    <property type="evidence" value="ECO:0007669"/>
    <property type="project" value="UniProtKB-UniPathway"/>
</dbReference>
<dbReference type="InterPro" id="IPR001468">
    <property type="entry name" value="Indole-3-GlycerolPSynthase_CS"/>
</dbReference>
<evidence type="ECO:0000256" key="5">
    <source>
        <dbReference type="ARBA" id="ARBA00022793"/>
    </source>
</evidence>
<protein>
    <recommendedName>
        <fullName evidence="3">indole-3-glycerol-phosphate synthase</fullName>
        <ecNumber evidence="3">4.1.1.48</ecNumber>
    </recommendedName>
</protein>
<evidence type="ECO:0000313" key="10">
    <source>
        <dbReference type="EMBL" id="SKA80581.1"/>
    </source>
</evidence>
<dbReference type="InterPro" id="IPR011060">
    <property type="entry name" value="RibuloseP-bd_barrel"/>
</dbReference>
<keyword evidence="11" id="KW-1185">Reference proteome</keyword>
<evidence type="ECO:0000256" key="3">
    <source>
        <dbReference type="ARBA" id="ARBA00012362"/>
    </source>
</evidence>
<dbReference type="STRING" id="1121442.SAMN02745702_02668"/>
<dbReference type="GO" id="GO:0004425">
    <property type="term" value="F:indole-3-glycerol-phosphate synthase activity"/>
    <property type="evidence" value="ECO:0007669"/>
    <property type="project" value="UniProtKB-EC"/>
</dbReference>
<organism evidence="10 11">
    <name type="scientific">Desulfobaculum bizertense DSM 18034</name>
    <dbReference type="NCBI Taxonomy" id="1121442"/>
    <lineage>
        <taxon>Bacteria</taxon>
        <taxon>Pseudomonadati</taxon>
        <taxon>Thermodesulfobacteriota</taxon>
        <taxon>Desulfovibrionia</taxon>
        <taxon>Desulfovibrionales</taxon>
        <taxon>Desulfovibrionaceae</taxon>
        <taxon>Desulfobaculum</taxon>
    </lineage>
</organism>
<dbReference type="InterPro" id="IPR045186">
    <property type="entry name" value="Indole-3-glycerol_P_synth"/>
</dbReference>
<dbReference type="Gene3D" id="3.20.20.70">
    <property type="entry name" value="Aldolase class I"/>
    <property type="match status" value="1"/>
</dbReference>
<dbReference type="Proteomes" id="UP000189733">
    <property type="component" value="Unassembled WGS sequence"/>
</dbReference>
<evidence type="ECO:0000256" key="1">
    <source>
        <dbReference type="ARBA" id="ARBA00001633"/>
    </source>
</evidence>
<dbReference type="Pfam" id="PF00218">
    <property type="entry name" value="IGPS"/>
    <property type="match status" value="1"/>
</dbReference>
<accession>A0A1T4WVB9</accession>
<evidence type="ECO:0000256" key="4">
    <source>
        <dbReference type="ARBA" id="ARBA00022605"/>
    </source>
</evidence>
<dbReference type="InterPro" id="IPR013798">
    <property type="entry name" value="Indole-3-glycerol_P_synth_dom"/>
</dbReference>
<dbReference type="OrthoDB" id="9804217at2"/>
<proteinExistence type="predicted"/>
<dbReference type="InterPro" id="IPR013785">
    <property type="entry name" value="Aldolase_TIM"/>
</dbReference>
<evidence type="ECO:0000256" key="2">
    <source>
        <dbReference type="ARBA" id="ARBA00004696"/>
    </source>
</evidence>
<keyword evidence="8" id="KW-0456">Lyase</keyword>
<dbReference type="EC" id="4.1.1.48" evidence="3"/>
<dbReference type="UniPathway" id="UPA00035">
    <property type="reaction ID" value="UER00043"/>
</dbReference>
<dbReference type="EMBL" id="FUYA01000010">
    <property type="protein sequence ID" value="SKA80581.1"/>
    <property type="molecule type" value="Genomic_DNA"/>
</dbReference>
<keyword evidence="5" id="KW-0210">Decarboxylase</keyword>
<dbReference type="SUPFAM" id="SSF51366">
    <property type="entry name" value="Ribulose-phoshate binding barrel"/>
    <property type="match status" value="1"/>
</dbReference>
<keyword evidence="6" id="KW-0822">Tryptophan biosynthesis</keyword>
<evidence type="ECO:0000313" key="11">
    <source>
        <dbReference type="Proteomes" id="UP000189733"/>
    </source>
</evidence>
<dbReference type="RefSeq" id="WP_078685930.1">
    <property type="nucleotide sequence ID" value="NZ_FUYA01000010.1"/>
</dbReference>
<evidence type="ECO:0000256" key="6">
    <source>
        <dbReference type="ARBA" id="ARBA00022822"/>
    </source>
</evidence>
<dbReference type="PROSITE" id="PS00614">
    <property type="entry name" value="IGPS"/>
    <property type="match status" value="1"/>
</dbReference>
<evidence type="ECO:0000256" key="7">
    <source>
        <dbReference type="ARBA" id="ARBA00023141"/>
    </source>
</evidence>
<name>A0A1T4WVB9_9BACT</name>
<evidence type="ECO:0000259" key="9">
    <source>
        <dbReference type="Pfam" id="PF00218"/>
    </source>
</evidence>
<feature type="domain" description="Indole-3-glycerol phosphate synthase" evidence="9">
    <location>
        <begin position="4"/>
        <end position="251"/>
    </location>
</feature>
<comment type="pathway">
    <text evidence="2">Amino-acid biosynthesis; L-tryptophan biosynthesis; L-tryptophan from chorismate: step 4/5.</text>
</comment>
<dbReference type="AlphaFoldDB" id="A0A1T4WVB9"/>